<reference evidence="4 5" key="1">
    <citation type="submission" date="2019-08" db="EMBL/GenBank/DDBJ databases">
        <title>Flavobacterium alkalisoli sp. nov., isolated from rhizosphere soil of Suaeda salsa.</title>
        <authorList>
            <person name="Sun J.-Q."/>
            <person name="Xu L."/>
        </authorList>
    </citation>
    <scope>NUCLEOTIDE SEQUENCE [LARGE SCALE GENOMIC DNA]</scope>
    <source>
        <strain evidence="4 5">XS-5</strain>
    </source>
</reference>
<evidence type="ECO:0000256" key="2">
    <source>
        <dbReference type="SAM" id="SignalP"/>
    </source>
</evidence>
<feature type="chain" id="PRO_5022659407" evidence="2">
    <location>
        <begin position="23"/>
        <end position="1625"/>
    </location>
</feature>
<organism evidence="4 5">
    <name type="scientific">Flavobacterium alkalisoli</name>
    <dbReference type="NCBI Taxonomy" id="2602769"/>
    <lineage>
        <taxon>Bacteria</taxon>
        <taxon>Pseudomonadati</taxon>
        <taxon>Bacteroidota</taxon>
        <taxon>Flavobacteriia</taxon>
        <taxon>Flavobacteriales</taxon>
        <taxon>Flavobacteriaceae</taxon>
        <taxon>Flavobacterium</taxon>
    </lineage>
</organism>
<dbReference type="InterPro" id="IPR056600">
    <property type="entry name" value="GBD_T9SS_assoc"/>
</dbReference>
<evidence type="ECO:0000313" key="4">
    <source>
        <dbReference type="EMBL" id="QEE49853.1"/>
    </source>
</evidence>
<dbReference type="PROSITE" id="PS50853">
    <property type="entry name" value="FN3"/>
    <property type="match status" value="4"/>
</dbReference>
<dbReference type="Gene3D" id="2.60.40.10">
    <property type="entry name" value="Immunoglobulins"/>
    <property type="match status" value="4"/>
</dbReference>
<evidence type="ECO:0000259" key="3">
    <source>
        <dbReference type="PROSITE" id="PS50853"/>
    </source>
</evidence>
<dbReference type="InterPro" id="IPR026341">
    <property type="entry name" value="T9SS_type_B"/>
</dbReference>
<feature type="domain" description="Fibronectin type-III" evidence="3">
    <location>
        <begin position="421"/>
        <end position="516"/>
    </location>
</feature>
<dbReference type="OrthoDB" id="608579at2"/>
<dbReference type="Gene3D" id="2.60.120.200">
    <property type="match status" value="1"/>
</dbReference>
<dbReference type="Gene3D" id="2.60.120.260">
    <property type="entry name" value="Galactose-binding domain-like"/>
    <property type="match status" value="1"/>
</dbReference>
<dbReference type="Gene3D" id="2.60.120.380">
    <property type="match status" value="1"/>
</dbReference>
<feature type="domain" description="Fibronectin type-III" evidence="3">
    <location>
        <begin position="195"/>
        <end position="284"/>
    </location>
</feature>
<evidence type="ECO:0000313" key="5">
    <source>
        <dbReference type="Proteomes" id="UP000321222"/>
    </source>
</evidence>
<feature type="domain" description="Fibronectin type-III" evidence="3">
    <location>
        <begin position="830"/>
        <end position="921"/>
    </location>
</feature>
<keyword evidence="2" id="KW-0732">Signal</keyword>
<dbReference type="InterPro" id="IPR036116">
    <property type="entry name" value="FN3_sf"/>
</dbReference>
<dbReference type="InterPro" id="IPR044023">
    <property type="entry name" value="Ig_7"/>
</dbReference>
<name>A0A5B9FR80_9FLAO</name>
<sequence length="1625" mass="173170">MKKIARKILMFFILLLAIRGYAQLAQEGFEDITVWPPTGWTIYNNGIGPVQSWKRTTLGNTIFPPHEGDYAAFIDRENVSGTVPAQDWLVTPLVSLPVNAQLRFFSRLTINGDTGGLYRIMVSTDADPSNLAAYTQVEEWTELEINPIQQLYNEVLVSLSGFTAGTNVYIAFVMEGDDADRWLVDNVSVVEECLAPTALAAANIGTETADLSWDGGVAGEWQIEVLPVTDAPTGTGVTVTGTAEYNPTTLIENTDYKFYVKTVCEAGVNESGWAGPFFFSTVGLGDTCAAPLEIATLPFAVTDNTSNYGDDYNGVPGATCGATLSYLNGDDVVYSYTAPADGVISIDLEDVGTYVGLFIYDDCADIGVACIDGGGSDFSATPVSIPTFSVTAGTTYYIVISSWLSQSAAYSLTIQQVNCPPPTNLSASNVGLDNADLTWNANGSASWEVVVQEEGTGIPAGAGTTTAVNTDYNVTEEFDGTPLASATNYEYYVRADCGDGTFSAWAGPYLFSTSICDVADQCTYTFILTDSFGDGWNGNTISILQNNVEVAVLGPGFNNAGPFEVTVQVCNDMPIEIFWNSGGNWAAEVGLFAQNGFNQNFYTKPSGTGSQNTLLYTGTVDCDEPLCLTPTDITVSNETTTSVDLTWNDVPGTYEYFYVTAGSPAPTATDEGTETTETSVTVEGLDPSTNYDFYVRYICADDSVTNWAGPTSSHTNVCEPEDQCIFTFEMTSEAGNGWQGNTMVVSQGGVEIQVIGSTFTSGSSATIDIPLCPDVDIEVYWNTSGSNTVDKGLIIYSQYEDIYSKPAGLGAQGTVVIAGTVSCDEPVCPKPQNIELVGATSATATFGWDETGDADAWEVWVLPSGSPIPTEAGEETSENPYTAENLDSATTYVFYVRANCGDTDGYSTWSGPFDVTTTIENDECDGAVTVPVNMTNDCVDFTEVSFMGATPSAEAVCTGVNGGDVWYDFVAEAPTHIITLSNFEVGGTAAQPYVLSLYEDACGAALGTPLYCSENNAINALGLTVGSTYKIRVSLNSTTPNSSLHVSDLCITTPDTNGNGASQCLVTTINSDFEEPVFDLGGWAMFHQNAVPGWRTTASDGMIEYWGNGFNGVPAYSGNQFIELNANLVSGVYQDYVAPPGTVFEYGFAHRGRQGTDTCQLLAGPPGGPYLPVGDPVSTGTTAWSYNTGTYTVPANQDVTRFIFESVSSVGGSTIGNFLDAITFNANTGIVTPSPLEIDCSGPVANIEAIGGGTWIAYDNNPSETVIEDPDSNITTITGFTIPGDYYYEWSTPFCNSTLVVTYSGIDIPTPVVSDVIYCEGADAIALTAEILEGYTINWYDLEDGVALAEAPTPDTSVAGTITYYVSQSNVNECESPRTAIEVSVIAIPVADIMEDVTGCDVYILPALSENNNYYTGPDATGDMLVAGNELSESQTVYIFAQVPDTECSSESSFDITITSTPLLSVNQGCEGGLYLMEVALDVNYTEDTVNIDWTDANGAIIATGLTATATEPGDYVVTVTPIAGDMCSSSLEVTVDNVACMIPRGISPNGDTMNDNFDLTGFGVTKIGIFNRYGKEVYSQGVYNKEWYGQDKDGNELPTGTYYYAIELSNGENKTGWVYINRED</sequence>
<proteinExistence type="predicted"/>
<dbReference type="Proteomes" id="UP000321222">
    <property type="component" value="Chromosome"/>
</dbReference>
<dbReference type="EMBL" id="CP042831">
    <property type="protein sequence ID" value="QEE49853.1"/>
    <property type="molecule type" value="Genomic_DNA"/>
</dbReference>
<dbReference type="NCBIfam" id="TIGR04131">
    <property type="entry name" value="Bac_Flav_CTERM"/>
    <property type="match status" value="1"/>
</dbReference>
<dbReference type="Pfam" id="PF00041">
    <property type="entry name" value="fn3"/>
    <property type="match status" value="2"/>
</dbReference>
<dbReference type="InterPro" id="IPR003961">
    <property type="entry name" value="FN3_dom"/>
</dbReference>
<dbReference type="PANTHER" id="PTHR46708:SF2">
    <property type="entry name" value="FIBRONECTIN TYPE-III DOMAIN-CONTAINING PROTEIN"/>
    <property type="match status" value="1"/>
</dbReference>
<dbReference type="Pfam" id="PF19081">
    <property type="entry name" value="Ig_7"/>
    <property type="match status" value="1"/>
</dbReference>
<feature type="domain" description="Fibronectin type-III" evidence="3">
    <location>
        <begin position="629"/>
        <end position="722"/>
    </location>
</feature>
<dbReference type="SUPFAM" id="SSF49265">
    <property type="entry name" value="Fibronectin type III"/>
    <property type="match status" value="3"/>
</dbReference>
<dbReference type="InterPro" id="IPR050991">
    <property type="entry name" value="ECM_Regulatory_Proteins"/>
</dbReference>
<dbReference type="Pfam" id="PF23759">
    <property type="entry name" value="GBD_T9SS_assoc"/>
    <property type="match status" value="2"/>
</dbReference>
<dbReference type="SMART" id="SM00060">
    <property type="entry name" value="FN3"/>
    <property type="match status" value="4"/>
</dbReference>
<gene>
    <name evidence="4" type="ORF">FUA48_09725</name>
</gene>
<evidence type="ECO:0000256" key="1">
    <source>
        <dbReference type="ARBA" id="ARBA00022737"/>
    </source>
</evidence>
<dbReference type="NCBIfam" id="NF038128">
    <property type="entry name" value="choice_anch_J"/>
    <property type="match status" value="1"/>
</dbReference>
<dbReference type="PANTHER" id="PTHR46708">
    <property type="entry name" value="TENASCIN"/>
    <property type="match status" value="1"/>
</dbReference>
<dbReference type="CDD" id="cd00063">
    <property type="entry name" value="FN3"/>
    <property type="match status" value="1"/>
</dbReference>
<feature type="signal peptide" evidence="2">
    <location>
        <begin position="1"/>
        <end position="22"/>
    </location>
</feature>
<accession>A0A5B9FR80</accession>
<protein>
    <submittedName>
        <fullName evidence="4">T9SS type B sorting domain-containing protein</fullName>
    </submittedName>
</protein>
<dbReference type="KEGG" id="fak:FUA48_09725"/>
<dbReference type="RefSeq" id="WP_147583354.1">
    <property type="nucleotide sequence ID" value="NZ_CP042831.1"/>
</dbReference>
<dbReference type="InterPro" id="IPR013783">
    <property type="entry name" value="Ig-like_fold"/>
</dbReference>
<keyword evidence="1" id="KW-0677">Repeat</keyword>
<dbReference type="Pfam" id="PF13585">
    <property type="entry name" value="CHU_C"/>
    <property type="match status" value="1"/>
</dbReference>
<keyword evidence="5" id="KW-1185">Reference proteome</keyword>